<keyword evidence="2" id="KW-0813">Transport</keyword>
<feature type="transmembrane region" description="Helical" evidence="7">
    <location>
        <begin position="12"/>
        <end position="31"/>
    </location>
</feature>
<dbReference type="InterPro" id="IPR006726">
    <property type="entry name" value="PHBA_efflux_AaeB/fusaric-R"/>
</dbReference>
<evidence type="ECO:0000256" key="2">
    <source>
        <dbReference type="ARBA" id="ARBA00022448"/>
    </source>
</evidence>
<feature type="transmembrane region" description="Helical" evidence="7">
    <location>
        <begin position="499"/>
        <end position="519"/>
    </location>
</feature>
<organism evidence="8 9">
    <name type="scientific">Labrys monachus</name>
    <dbReference type="NCBI Taxonomy" id="217067"/>
    <lineage>
        <taxon>Bacteria</taxon>
        <taxon>Pseudomonadati</taxon>
        <taxon>Pseudomonadota</taxon>
        <taxon>Alphaproteobacteria</taxon>
        <taxon>Hyphomicrobiales</taxon>
        <taxon>Xanthobacteraceae</taxon>
        <taxon>Labrys</taxon>
    </lineage>
</organism>
<evidence type="ECO:0000256" key="6">
    <source>
        <dbReference type="ARBA" id="ARBA00023136"/>
    </source>
</evidence>
<evidence type="ECO:0000256" key="5">
    <source>
        <dbReference type="ARBA" id="ARBA00022989"/>
    </source>
</evidence>
<evidence type="ECO:0000256" key="7">
    <source>
        <dbReference type="SAM" id="Phobius"/>
    </source>
</evidence>
<feature type="transmembrane region" description="Helical" evidence="7">
    <location>
        <begin position="60"/>
        <end position="81"/>
    </location>
</feature>
<keyword evidence="5 7" id="KW-1133">Transmembrane helix</keyword>
<sequence>MSRLILPASWPAWLFSAKTFLASMLALYVALAAGFERPYWAMAAVYVVANPLSGATTSKALYRALGTLLGAAGSVLLMPLFSDSPELLCLAMALWTGVFLFVSLLDRSPRSYVFMLAGYSLPLIALPAVTAPGTIFDVALARTEEITLGIVCASLVHALVFPVRIGPALGAQAAGWLRDAGLWAGAILRGETDARATLERQRLAADIRAMDMLISQLAYDTAVAGTTRLARELRGRMALLLPLLPSLADRIEAVRAAGREPDGFEALRRDVLAWIEAGPGADASAADRLKAAIAALEPQGAEAEHWDGLVLSSALERLGEIVDVWQDCRALQAQIALGDTAKPWKPVFRQRRVVAPARHYDFALLAFSVTSVVLAILAACAIWIATGWAEGAGCVIMTAVGCSFFAALDDPAPQIRGFTVWMLVSAAVSGVYLFAILPLVHDFLGLVLVFAVPFLLAGRLVARPQFTMLAMLLAVNTASFVGLQASYSADFAGFVNGNMASVAGGAFALAWTLLTRPFGAALAARRLVHAGWADLAATARGRRNDNAEHFAGRVLDRLGQLVPRLAQGVADDVAAADLLAELRIGMNILDLQRARPGLPPALRASIEPVLEAVAATFGERAAAGKAGAPVPRLMGSIDRALQTLAAVPDHASMRPALQGLVGLRRAFFPGEPAPSGLAQARFRPAIAAE</sequence>
<feature type="transmembrane region" description="Helical" evidence="7">
    <location>
        <begin position="469"/>
        <end position="487"/>
    </location>
</feature>
<keyword evidence="4 7" id="KW-0812">Transmembrane</keyword>
<proteinExistence type="predicted"/>
<keyword evidence="3" id="KW-1003">Cell membrane</keyword>
<evidence type="ECO:0000256" key="4">
    <source>
        <dbReference type="ARBA" id="ARBA00022692"/>
    </source>
</evidence>
<feature type="transmembrane region" description="Helical" evidence="7">
    <location>
        <begin position="362"/>
        <end position="384"/>
    </location>
</feature>
<dbReference type="PANTHER" id="PTHR30509:SF9">
    <property type="entry name" value="MULTIDRUG RESISTANCE PROTEIN MDTO"/>
    <property type="match status" value="1"/>
</dbReference>
<dbReference type="Pfam" id="PF04632">
    <property type="entry name" value="FUSC"/>
    <property type="match status" value="1"/>
</dbReference>
<comment type="caution">
    <text evidence="8">The sequence shown here is derived from an EMBL/GenBank/DDBJ whole genome shotgun (WGS) entry which is preliminary data.</text>
</comment>
<feature type="transmembrane region" description="Helical" evidence="7">
    <location>
        <begin position="146"/>
        <end position="163"/>
    </location>
</feature>
<feature type="transmembrane region" description="Helical" evidence="7">
    <location>
        <begin position="390"/>
        <end position="408"/>
    </location>
</feature>
<feature type="transmembrane region" description="Helical" evidence="7">
    <location>
        <begin position="112"/>
        <end position="134"/>
    </location>
</feature>
<reference evidence="8 9" key="1">
    <citation type="submission" date="2023-07" db="EMBL/GenBank/DDBJ databases">
        <title>Genomic Encyclopedia of Type Strains, Phase IV (KMG-IV): sequencing the most valuable type-strain genomes for metagenomic binning, comparative biology and taxonomic classification.</title>
        <authorList>
            <person name="Goeker M."/>
        </authorList>
    </citation>
    <scope>NUCLEOTIDE SEQUENCE [LARGE SCALE GENOMIC DNA]</scope>
    <source>
        <strain evidence="8 9">DSM 5896</strain>
    </source>
</reference>
<evidence type="ECO:0000256" key="3">
    <source>
        <dbReference type="ARBA" id="ARBA00022475"/>
    </source>
</evidence>
<gene>
    <name evidence="8" type="ORF">J3R73_004652</name>
</gene>
<protein>
    <submittedName>
        <fullName evidence="8">Membrane protein YccC</fullName>
    </submittedName>
</protein>
<dbReference type="PANTHER" id="PTHR30509">
    <property type="entry name" value="P-HYDROXYBENZOIC ACID EFFLUX PUMP SUBUNIT-RELATED"/>
    <property type="match status" value="1"/>
</dbReference>
<evidence type="ECO:0000313" key="8">
    <source>
        <dbReference type="EMBL" id="MDQ0394860.1"/>
    </source>
</evidence>
<dbReference type="RefSeq" id="WP_307432706.1">
    <property type="nucleotide sequence ID" value="NZ_JAUSVK010000001.1"/>
</dbReference>
<accession>A0ABU0FLE2</accession>
<evidence type="ECO:0000313" key="9">
    <source>
        <dbReference type="Proteomes" id="UP001237448"/>
    </source>
</evidence>
<feature type="transmembrane region" description="Helical" evidence="7">
    <location>
        <begin position="420"/>
        <end position="437"/>
    </location>
</feature>
<dbReference type="Proteomes" id="UP001237448">
    <property type="component" value="Unassembled WGS sequence"/>
</dbReference>
<evidence type="ECO:0000256" key="1">
    <source>
        <dbReference type="ARBA" id="ARBA00004651"/>
    </source>
</evidence>
<dbReference type="EMBL" id="JAUSVK010000001">
    <property type="protein sequence ID" value="MDQ0394860.1"/>
    <property type="molecule type" value="Genomic_DNA"/>
</dbReference>
<keyword evidence="9" id="KW-1185">Reference proteome</keyword>
<feature type="transmembrane region" description="Helical" evidence="7">
    <location>
        <begin position="443"/>
        <end position="462"/>
    </location>
</feature>
<comment type="subcellular location">
    <subcellularLocation>
        <location evidence="1">Cell membrane</location>
        <topology evidence="1">Multi-pass membrane protein</topology>
    </subcellularLocation>
</comment>
<name>A0ABU0FLE2_9HYPH</name>
<feature type="transmembrane region" description="Helical" evidence="7">
    <location>
        <begin position="87"/>
        <end position="105"/>
    </location>
</feature>
<keyword evidence="6 7" id="KW-0472">Membrane</keyword>